<dbReference type="GO" id="GO:0051119">
    <property type="term" value="F:sugar transmembrane transporter activity"/>
    <property type="evidence" value="ECO:0007669"/>
    <property type="project" value="InterPro"/>
</dbReference>
<feature type="transmembrane region" description="Helical" evidence="2">
    <location>
        <begin position="21"/>
        <end position="45"/>
    </location>
</feature>
<dbReference type="PANTHER" id="PTHR10791:SF238">
    <property type="entry name" value="BIDIRECTIONAL SUGAR TRANSPORTER SWEET"/>
    <property type="match status" value="1"/>
</dbReference>
<feature type="transmembrane region" description="Helical" evidence="2">
    <location>
        <begin position="57"/>
        <end position="76"/>
    </location>
</feature>
<sequence length="163" mass="17738">MTLLNCLLSAWYGLPFVSPNNLLVTIINGTGAGIEIIYVFIFIYFAPKKEKTKIIGLFSFVVAVFSVVVLVSLFALQGNARKLFCGFAAAIFSIVMYGSPLSIMVPNGVGSALGTAQLILYFIYRDNKSDPKKIPRTEEEAMEMGTANKNPISNSNGIQEGRV</sequence>
<accession>A0A0B2QNF4</accession>
<dbReference type="AlphaFoldDB" id="A0A0B2QNF4"/>
<feature type="region of interest" description="Disordered" evidence="1">
    <location>
        <begin position="138"/>
        <end position="163"/>
    </location>
</feature>
<dbReference type="GO" id="GO:0016020">
    <property type="term" value="C:membrane"/>
    <property type="evidence" value="ECO:0007669"/>
    <property type="project" value="TreeGrafter"/>
</dbReference>
<keyword evidence="2" id="KW-0812">Transmembrane</keyword>
<evidence type="ECO:0000256" key="2">
    <source>
        <dbReference type="SAM" id="Phobius"/>
    </source>
</evidence>
<keyword evidence="2" id="KW-0472">Membrane</keyword>
<gene>
    <name evidence="3" type="ORF">glysoja_048090</name>
</gene>
<organism evidence="3">
    <name type="scientific">Glycine soja</name>
    <name type="common">Wild soybean</name>
    <dbReference type="NCBI Taxonomy" id="3848"/>
    <lineage>
        <taxon>Eukaryota</taxon>
        <taxon>Viridiplantae</taxon>
        <taxon>Streptophyta</taxon>
        <taxon>Embryophyta</taxon>
        <taxon>Tracheophyta</taxon>
        <taxon>Spermatophyta</taxon>
        <taxon>Magnoliopsida</taxon>
        <taxon>eudicotyledons</taxon>
        <taxon>Gunneridae</taxon>
        <taxon>Pentapetalae</taxon>
        <taxon>rosids</taxon>
        <taxon>fabids</taxon>
        <taxon>Fabales</taxon>
        <taxon>Fabaceae</taxon>
        <taxon>Papilionoideae</taxon>
        <taxon>50 kb inversion clade</taxon>
        <taxon>NPAAA clade</taxon>
        <taxon>indigoferoid/millettioid clade</taxon>
        <taxon>Phaseoleae</taxon>
        <taxon>Glycine</taxon>
        <taxon>Glycine subgen. Soja</taxon>
    </lineage>
</organism>
<protein>
    <submittedName>
        <fullName evidence="3">Bidirectional sugar transporter SWEET1</fullName>
    </submittedName>
</protein>
<dbReference type="PANTHER" id="PTHR10791">
    <property type="entry name" value="RAG1-ACTIVATING PROTEIN 1"/>
    <property type="match status" value="1"/>
</dbReference>
<keyword evidence="3" id="KW-0813">Transport</keyword>
<dbReference type="EMBL" id="KN657651">
    <property type="protein sequence ID" value="KHN21704.1"/>
    <property type="molecule type" value="Genomic_DNA"/>
</dbReference>
<feature type="compositionally biased region" description="Polar residues" evidence="1">
    <location>
        <begin position="147"/>
        <end position="163"/>
    </location>
</feature>
<keyword evidence="3" id="KW-0762">Sugar transport</keyword>
<name>A0A0B2QNF4_GLYSO</name>
<feature type="transmembrane region" description="Helical" evidence="2">
    <location>
        <begin position="83"/>
        <end position="99"/>
    </location>
</feature>
<dbReference type="InterPro" id="IPR047664">
    <property type="entry name" value="SWEET"/>
</dbReference>
<proteinExistence type="predicted"/>
<dbReference type="Proteomes" id="UP000053555">
    <property type="component" value="Unassembled WGS sequence"/>
</dbReference>
<evidence type="ECO:0000313" key="3">
    <source>
        <dbReference type="EMBL" id="KHN21704.1"/>
    </source>
</evidence>
<evidence type="ECO:0000256" key="1">
    <source>
        <dbReference type="SAM" id="MobiDB-lite"/>
    </source>
</evidence>
<reference evidence="3" key="1">
    <citation type="submission" date="2014-07" db="EMBL/GenBank/DDBJ databases">
        <title>Identification of a novel salt tolerance gene in wild soybean by whole-genome sequencing.</title>
        <authorList>
            <person name="Lam H.-M."/>
            <person name="Qi X."/>
            <person name="Li M.-W."/>
            <person name="Liu X."/>
            <person name="Xie M."/>
            <person name="Ni M."/>
            <person name="Xu X."/>
        </authorList>
    </citation>
    <scope>NUCLEOTIDE SEQUENCE [LARGE SCALE GENOMIC DNA]</scope>
    <source>
        <tissue evidence="3">Root</tissue>
    </source>
</reference>
<keyword evidence="2" id="KW-1133">Transmembrane helix</keyword>